<dbReference type="EMBL" id="BMZO01000001">
    <property type="protein sequence ID" value="GHC60735.1"/>
    <property type="molecule type" value="Genomic_DNA"/>
</dbReference>
<evidence type="ECO:0000313" key="1">
    <source>
        <dbReference type="EMBL" id="GHC60735.1"/>
    </source>
</evidence>
<reference evidence="1" key="2">
    <citation type="submission" date="2020-09" db="EMBL/GenBank/DDBJ databases">
        <authorList>
            <person name="Sun Q."/>
            <person name="Kim S."/>
        </authorList>
    </citation>
    <scope>NUCLEOTIDE SEQUENCE</scope>
    <source>
        <strain evidence="1">KCTC 42097</strain>
    </source>
</reference>
<gene>
    <name evidence="1" type="ORF">GCM10010136_00940</name>
</gene>
<dbReference type="AlphaFoldDB" id="A0A8J3DEH3"/>
<dbReference type="Gene3D" id="3.40.50.1820">
    <property type="entry name" value="alpha/beta hydrolase"/>
    <property type="match status" value="1"/>
</dbReference>
<sequence>MPSSRYSTSDLFASLITLVKIAICAAVPSVISVVPGHAQSIASHKDRLFAYPAIISESLNGDHIVVDYQEMRDINGRDQVPERRVKNVYVSMGVRRHQTELQIETPAGPVKHFAIGKRENAAFILVYLHGKGGNRLQGVNDYTFGGNFNRLKNIIVQSNGLYLVPDFADFEARGQAQIESLVDHYAAASPRARIILACGSMGGALCYGMADSGKFTLDGMVMLGSMWHSAYLKSAAFKARTPIIFAHGSRDPVFAVEKQEAFFQQLRDASPGYPTRFIRFETGNHGTPIRMIDWRSVLGWIMLK</sequence>
<comment type="caution">
    <text evidence="1">The sequence shown here is derived from an EMBL/GenBank/DDBJ whole genome shotgun (WGS) entry which is preliminary data.</text>
</comment>
<accession>A0A8J3DEH3</accession>
<dbReference type="RefSeq" id="WP_189486745.1">
    <property type="nucleotide sequence ID" value="NZ_BMZO01000001.1"/>
</dbReference>
<name>A0A8J3DEH3_9HYPH</name>
<organism evidence="1 2">
    <name type="scientific">Limoniibacter endophyticus</name>
    <dbReference type="NCBI Taxonomy" id="1565040"/>
    <lineage>
        <taxon>Bacteria</taxon>
        <taxon>Pseudomonadati</taxon>
        <taxon>Pseudomonadota</taxon>
        <taxon>Alphaproteobacteria</taxon>
        <taxon>Hyphomicrobiales</taxon>
        <taxon>Bartonellaceae</taxon>
        <taxon>Limoniibacter</taxon>
    </lineage>
</organism>
<keyword evidence="2" id="KW-1185">Reference proteome</keyword>
<dbReference type="SUPFAM" id="SSF53474">
    <property type="entry name" value="alpha/beta-Hydrolases"/>
    <property type="match status" value="1"/>
</dbReference>
<proteinExistence type="predicted"/>
<protein>
    <submittedName>
        <fullName evidence="1">Phospholipase</fullName>
    </submittedName>
</protein>
<dbReference type="InterPro" id="IPR029058">
    <property type="entry name" value="AB_hydrolase_fold"/>
</dbReference>
<evidence type="ECO:0000313" key="2">
    <source>
        <dbReference type="Proteomes" id="UP000641137"/>
    </source>
</evidence>
<reference evidence="1" key="1">
    <citation type="journal article" date="2014" name="Int. J. Syst. Evol. Microbiol.">
        <title>Complete genome sequence of Corynebacterium casei LMG S-19264T (=DSM 44701T), isolated from a smear-ripened cheese.</title>
        <authorList>
            <consortium name="US DOE Joint Genome Institute (JGI-PGF)"/>
            <person name="Walter F."/>
            <person name="Albersmeier A."/>
            <person name="Kalinowski J."/>
            <person name="Ruckert C."/>
        </authorList>
    </citation>
    <scope>NUCLEOTIDE SEQUENCE</scope>
    <source>
        <strain evidence="1">KCTC 42097</strain>
    </source>
</reference>
<dbReference type="Proteomes" id="UP000641137">
    <property type="component" value="Unassembled WGS sequence"/>
</dbReference>